<keyword evidence="4" id="KW-1185">Reference proteome</keyword>
<dbReference type="Gene3D" id="1.10.287.1490">
    <property type="match status" value="1"/>
</dbReference>
<evidence type="ECO:0000313" key="3">
    <source>
        <dbReference type="EMBL" id="MBC8530925.1"/>
    </source>
</evidence>
<sequence length="236" mass="27991">MQNLDMLLEYQNLDLQLDQLEKKLRQDPTRLKLLKVRNFFNEKQKQLQNMDQSAEQQQKLFLTLQKEIKLATEQLLDLKEEQQDEELDLHGLQDLRKRTESLLDVLVKREKELKSIVDAWSTVESRLRRMNAQIVAAKRDYAELKKEYDDIFKNYQKQMAPYQAKKKDMEGDLDPELLKRYKRIRSARPNPVAPIVNNQCSGCNMELPSAMLMMMREAPRPMECENCGRILFLKES</sequence>
<gene>
    <name evidence="3" type="ORF">H8696_03590</name>
</gene>
<feature type="coiled-coil region" evidence="1">
    <location>
        <begin position="3"/>
        <end position="88"/>
    </location>
</feature>
<feature type="coiled-coil region" evidence="1">
    <location>
        <begin position="127"/>
        <end position="154"/>
    </location>
</feature>
<proteinExistence type="predicted"/>
<evidence type="ECO:0000259" key="2">
    <source>
        <dbReference type="Pfam" id="PF02591"/>
    </source>
</evidence>
<dbReference type="RefSeq" id="WP_249314995.1">
    <property type="nucleotide sequence ID" value="NZ_JACRSR010000001.1"/>
</dbReference>
<feature type="domain" description="C4-type zinc ribbon" evidence="2">
    <location>
        <begin position="200"/>
        <end position="231"/>
    </location>
</feature>
<accession>A0A926D5U5</accession>
<dbReference type="Proteomes" id="UP000623172">
    <property type="component" value="Unassembled WGS sequence"/>
</dbReference>
<keyword evidence="1" id="KW-0175">Coiled coil</keyword>
<evidence type="ECO:0000313" key="4">
    <source>
        <dbReference type="Proteomes" id="UP000623172"/>
    </source>
</evidence>
<dbReference type="Pfam" id="PF02591">
    <property type="entry name" value="Zn_ribbon_9"/>
    <property type="match status" value="1"/>
</dbReference>
<name>A0A926D5U5_9FIRM</name>
<dbReference type="EMBL" id="JACRSR010000001">
    <property type="protein sequence ID" value="MBC8530925.1"/>
    <property type="molecule type" value="Genomic_DNA"/>
</dbReference>
<protein>
    <recommendedName>
        <fullName evidence="2">C4-type zinc ribbon domain-containing protein</fullName>
    </recommendedName>
</protein>
<evidence type="ECO:0000256" key="1">
    <source>
        <dbReference type="SAM" id="Coils"/>
    </source>
</evidence>
<organism evidence="3 4">
    <name type="scientific">Gehongia tenuis</name>
    <dbReference type="NCBI Taxonomy" id="2763655"/>
    <lineage>
        <taxon>Bacteria</taxon>
        <taxon>Bacillati</taxon>
        <taxon>Bacillota</taxon>
        <taxon>Clostridia</taxon>
        <taxon>Christensenellales</taxon>
        <taxon>Christensenellaceae</taxon>
        <taxon>Gehongia</taxon>
    </lineage>
</organism>
<dbReference type="AlphaFoldDB" id="A0A926D5U5"/>
<comment type="caution">
    <text evidence="3">The sequence shown here is derived from an EMBL/GenBank/DDBJ whole genome shotgun (WGS) entry which is preliminary data.</text>
</comment>
<dbReference type="InterPro" id="IPR003743">
    <property type="entry name" value="Zf-RING_7"/>
</dbReference>
<reference evidence="3" key="1">
    <citation type="submission" date="2020-08" db="EMBL/GenBank/DDBJ databases">
        <title>Genome public.</title>
        <authorList>
            <person name="Liu C."/>
            <person name="Sun Q."/>
        </authorList>
    </citation>
    <scope>NUCLEOTIDE SEQUENCE</scope>
    <source>
        <strain evidence="3">NSJ-53</strain>
    </source>
</reference>